<sequence length="239" mass="26501">MKIFSLALLGLAASDQMEEIGAKFKSEFEGNLKHNVKYYTKSNGKGRNKTYRRLDEANKLPYGLSLKEADFDLAFDFCDDNGDGVINIKKEIPKCTEKAMKIMSAQIGETEELPKIGMRARKKFDFDHDRVLSKSEFATSCAVLNKSFAQTIISIFDGIDGSEPNGALNGMTEVIAMGGMMSKFYENVDQSTSRGLLNSVNVDGNAAADKMTITELEIQDFMQKLMTAALETCFKNDCI</sequence>
<keyword evidence="1" id="KW-0106">Calcium</keyword>
<organism evidence="2 3">
    <name type="scientific">Oikopleura dioica</name>
    <name type="common">Tunicate</name>
    <dbReference type="NCBI Taxonomy" id="34765"/>
    <lineage>
        <taxon>Eukaryota</taxon>
        <taxon>Metazoa</taxon>
        <taxon>Chordata</taxon>
        <taxon>Tunicata</taxon>
        <taxon>Appendicularia</taxon>
        <taxon>Copelata</taxon>
        <taxon>Oikopleuridae</taxon>
        <taxon>Oikopleura</taxon>
    </lineage>
</organism>
<dbReference type="InterPro" id="IPR018247">
    <property type="entry name" value="EF_Hand_1_Ca_BS"/>
</dbReference>
<name>A0ABN7SX87_OIKDI</name>
<dbReference type="EMBL" id="OU015567">
    <property type="protein sequence ID" value="CAG5109949.1"/>
    <property type="molecule type" value="Genomic_DNA"/>
</dbReference>
<gene>
    <name evidence="2" type="ORF">OKIOD_LOCUS13181</name>
</gene>
<reference evidence="2 3" key="1">
    <citation type="submission" date="2021-04" db="EMBL/GenBank/DDBJ databases">
        <authorList>
            <person name="Bliznina A."/>
        </authorList>
    </citation>
    <scope>NUCLEOTIDE SEQUENCE [LARGE SCALE GENOMIC DNA]</scope>
</reference>
<evidence type="ECO:0000313" key="2">
    <source>
        <dbReference type="EMBL" id="CAG5109949.1"/>
    </source>
</evidence>
<proteinExistence type="predicted"/>
<dbReference type="InterPro" id="IPR011992">
    <property type="entry name" value="EF-hand-dom_pair"/>
</dbReference>
<evidence type="ECO:0000313" key="3">
    <source>
        <dbReference type="Proteomes" id="UP001158576"/>
    </source>
</evidence>
<evidence type="ECO:0000256" key="1">
    <source>
        <dbReference type="ARBA" id="ARBA00022837"/>
    </source>
</evidence>
<accession>A0ABN7SX87</accession>
<dbReference type="Gene3D" id="1.10.238.10">
    <property type="entry name" value="EF-hand"/>
    <property type="match status" value="1"/>
</dbReference>
<protein>
    <submittedName>
        <fullName evidence="2">Oidioi.mRNA.OKI2018_I69.chr2.g4416.t1.cds</fullName>
    </submittedName>
</protein>
<dbReference type="Proteomes" id="UP001158576">
    <property type="component" value="Chromosome 2"/>
</dbReference>
<keyword evidence="3" id="KW-1185">Reference proteome</keyword>
<dbReference type="SUPFAM" id="SSF47473">
    <property type="entry name" value="EF-hand"/>
    <property type="match status" value="1"/>
</dbReference>
<dbReference type="PROSITE" id="PS00018">
    <property type="entry name" value="EF_HAND_1"/>
    <property type="match status" value="1"/>
</dbReference>